<reference evidence="14 15" key="1">
    <citation type="submission" date="2021-02" db="EMBL/GenBank/DDBJ databases">
        <title>Lactate utilizing bacteria of the human gut.</title>
        <authorList>
            <person name="Sheridan P.O."/>
        </authorList>
    </citation>
    <scope>NUCLEOTIDE SEQUENCE [LARGE SCALE GENOMIC DNA]</scope>
    <source>
        <strain evidence="14 15">HTF-83D</strain>
    </source>
</reference>
<dbReference type="NCBIfam" id="TIGR00797">
    <property type="entry name" value="matE"/>
    <property type="match status" value="1"/>
</dbReference>
<dbReference type="InterPro" id="IPR050222">
    <property type="entry name" value="MATE_MdtK"/>
</dbReference>
<evidence type="ECO:0000313" key="15">
    <source>
        <dbReference type="Proteomes" id="UP001315001"/>
    </source>
</evidence>
<keyword evidence="9 13" id="KW-1133">Transmembrane helix</keyword>
<protein>
    <recommendedName>
        <fullName evidence="4">Probable multidrug resistance protein NorM</fullName>
    </recommendedName>
    <alternativeName>
        <fullName evidence="12">Multidrug-efflux transporter</fullName>
    </alternativeName>
</protein>
<evidence type="ECO:0000256" key="1">
    <source>
        <dbReference type="ARBA" id="ARBA00003408"/>
    </source>
</evidence>
<comment type="function">
    <text evidence="1">Multidrug efflux pump.</text>
</comment>
<dbReference type="RefSeq" id="WP_021906352.1">
    <property type="nucleotide sequence ID" value="NZ_CAXYLQ010000010.1"/>
</dbReference>
<evidence type="ECO:0000256" key="10">
    <source>
        <dbReference type="ARBA" id="ARBA00023065"/>
    </source>
</evidence>
<feature type="transmembrane region" description="Helical" evidence="13">
    <location>
        <begin position="193"/>
        <end position="215"/>
    </location>
</feature>
<keyword evidence="5" id="KW-0813">Transport</keyword>
<evidence type="ECO:0000256" key="3">
    <source>
        <dbReference type="ARBA" id="ARBA00010199"/>
    </source>
</evidence>
<name>A0ABS3ZF95_9FIRM</name>
<feature type="transmembrane region" description="Helical" evidence="13">
    <location>
        <begin position="137"/>
        <end position="155"/>
    </location>
</feature>
<evidence type="ECO:0000256" key="11">
    <source>
        <dbReference type="ARBA" id="ARBA00023136"/>
    </source>
</evidence>
<keyword evidence="8 13" id="KW-0812">Transmembrane</keyword>
<keyword evidence="15" id="KW-1185">Reference proteome</keyword>
<feature type="transmembrane region" description="Helical" evidence="13">
    <location>
        <begin position="167"/>
        <end position="187"/>
    </location>
</feature>
<comment type="caution">
    <text evidence="14">The sequence shown here is derived from an EMBL/GenBank/DDBJ whole genome shotgun (WGS) entry which is preliminary data.</text>
</comment>
<evidence type="ECO:0000256" key="13">
    <source>
        <dbReference type="SAM" id="Phobius"/>
    </source>
</evidence>
<keyword evidence="7" id="KW-1003">Cell membrane</keyword>
<dbReference type="Proteomes" id="UP001315001">
    <property type="component" value="Unassembled WGS sequence"/>
</dbReference>
<keyword evidence="10" id="KW-0406">Ion transport</keyword>
<evidence type="ECO:0000256" key="9">
    <source>
        <dbReference type="ARBA" id="ARBA00022989"/>
    </source>
</evidence>
<dbReference type="InterPro" id="IPR002528">
    <property type="entry name" value="MATE_fam"/>
</dbReference>
<feature type="transmembrane region" description="Helical" evidence="13">
    <location>
        <begin position="37"/>
        <end position="57"/>
    </location>
</feature>
<keyword evidence="6" id="KW-0050">Antiport</keyword>
<evidence type="ECO:0000256" key="7">
    <source>
        <dbReference type="ARBA" id="ARBA00022475"/>
    </source>
</evidence>
<evidence type="ECO:0000256" key="5">
    <source>
        <dbReference type="ARBA" id="ARBA00022448"/>
    </source>
</evidence>
<dbReference type="PANTHER" id="PTHR43298">
    <property type="entry name" value="MULTIDRUG RESISTANCE PROTEIN NORM-RELATED"/>
    <property type="match status" value="1"/>
</dbReference>
<feature type="transmembrane region" description="Helical" evidence="13">
    <location>
        <begin position="12"/>
        <end position="30"/>
    </location>
</feature>
<evidence type="ECO:0000256" key="12">
    <source>
        <dbReference type="ARBA" id="ARBA00031636"/>
    </source>
</evidence>
<feature type="transmembrane region" description="Helical" evidence="13">
    <location>
        <begin position="316"/>
        <end position="335"/>
    </location>
</feature>
<feature type="transmembrane region" description="Helical" evidence="13">
    <location>
        <begin position="251"/>
        <end position="277"/>
    </location>
</feature>
<sequence>MGNLEHNLTEGSVIKNLILFSLPFVGSFVLQSLYSTVDLFIVSHYAGTYSISGLNIVAQITDLVLGIAIGLLSAATVMIAQYVGAGKEKEIHKTIETTFTLVIILAVIMTIGMQIFMNPILHILQTPLESYQEASNYYRVVISGILFTFMYNAIANILRGMGDSKNPLYFVIISTGINIILDIIFVGKMHMGAGGAALATVIAQMCSVLVSIIYLRKIDFPFDFKLSSFHIDQEKIKIMFQIGIPSAFQNFMLNFSLVVLIAVANLLGVYASAAVGIAAKINVIFILPVIALHAALSAIVGQNVGAGKLKRVEKTAIVELIISSLYSLFICVIMWCFSKELLSIFTNDAQTLLVGANYFKGHCWDYVIVMPLAYCLSGIFIGSGHTSYVAVGNTVGALASRIPLAYFLSNILGWGTLGIGIAYPISTTVTNIVYIYYLIKGKWKTAVTTKDDMNLSE</sequence>
<feature type="transmembrane region" description="Helical" evidence="13">
    <location>
        <begin position="283"/>
        <end position="304"/>
    </location>
</feature>
<gene>
    <name evidence="14" type="ORF">JYQ75_00475</name>
</gene>
<accession>A0ABS3ZF95</accession>
<evidence type="ECO:0000256" key="2">
    <source>
        <dbReference type="ARBA" id="ARBA00004651"/>
    </source>
</evidence>
<dbReference type="EMBL" id="JAFIQO010000024">
    <property type="protein sequence ID" value="MBP0055900.1"/>
    <property type="molecule type" value="Genomic_DNA"/>
</dbReference>
<feature type="transmembrane region" description="Helical" evidence="13">
    <location>
        <begin position="63"/>
        <end position="85"/>
    </location>
</feature>
<evidence type="ECO:0000313" key="14">
    <source>
        <dbReference type="EMBL" id="MBP0055900.1"/>
    </source>
</evidence>
<evidence type="ECO:0000256" key="4">
    <source>
        <dbReference type="ARBA" id="ARBA00020268"/>
    </source>
</evidence>
<dbReference type="InterPro" id="IPR048279">
    <property type="entry name" value="MdtK-like"/>
</dbReference>
<evidence type="ECO:0000256" key="8">
    <source>
        <dbReference type="ARBA" id="ARBA00022692"/>
    </source>
</evidence>
<dbReference type="PIRSF" id="PIRSF006603">
    <property type="entry name" value="DinF"/>
    <property type="match status" value="1"/>
</dbReference>
<dbReference type="Pfam" id="PF01554">
    <property type="entry name" value="MatE"/>
    <property type="match status" value="2"/>
</dbReference>
<comment type="similarity">
    <text evidence="3">Belongs to the multi antimicrobial extrusion (MATE) (TC 2.A.66.1) family.</text>
</comment>
<organism evidence="14 15">
    <name type="scientific">Anaerobutyricum soehngenii</name>
    <dbReference type="NCBI Taxonomy" id="105843"/>
    <lineage>
        <taxon>Bacteria</taxon>
        <taxon>Bacillati</taxon>
        <taxon>Bacillota</taxon>
        <taxon>Clostridia</taxon>
        <taxon>Lachnospirales</taxon>
        <taxon>Lachnospiraceae</taxon>
        <taxon>Anaerobutyricum</taxon>
    </lineage>
</organism>
<dbReference type="CDD" id="cd13138">
    <property type="entry name" value="MATE_yoeA_like"/>
    <property type="match status" value="1"/>
</dbReference>
<dbReference type="PANTHER" id="PTHR43298:SF2">
    <property type="entry name" value="FMN_FAD EXPORTER YEEO-RELATED"/>
    <property type="match status" value="1"/>
</dbReference>
<keyword evidence="11 13" id="KW-0472">Membrane</keyword>
<feature type="transmembrane region" description="Helical" evidence="13">
    <location>
        <begin position="411"/>
        <end position="437"/>
    </location>
</feature>
<feature type="transmembrane region" description="Helical" evidence="13">
    <location>
        <begin position="366"/>
        <end position="391"/>
    </location>
</feature>
<feature type="transmembrane region" description="Helical" evidence="13">
    <location>
        <begin position="97"/>
        <end position="117"/>
    </location>
</feature>
<evidence type="ECO:0000256" key="6">
    <source>
        <dbReference type="ARBA" id="ARBA00022449"/>
    </source>
</evidence>
<comment type="subcellular location">
    <subcellularLocation>
        <location evidence="2">Cell membrane</location>
        <topology evidence="2">Multi-pass membrane protein</topology>
    </subcellularLocation>
</comment>
<proteinExistence type="inferred from homology"/>